<proteinExistence type="predicted"/>
<dbReference type="RefSeq" id="WP_062557668.1">
    <property type="nucleotide sequence ID" value="NZ_CP013341.1"/>
</dbReference>
<accession>A0A1H2EEY0</accession>
<keyword evidence="3" id="KW-1185">Reference proteome</keyword>
<dbReference type="InterPro" id="IPR007077">
    <property type="entry name" value="TfoX_C"/>
</dbReference>
<sequence>MSQNRILTDLKNIGKKIADRLNEVRIFSEDDLQRIGAVEAHRLIREKHPDESLSVCYYLYSFEGALTDKHWDEIGEPRKHQLRTQIGYQNIAPDGNSDTFHYHR</sequence>
<evidence type="ECO:0000259" key="1">
    <source>
        <dbReference type="Pfam" id="PF04994"/>
    </source>
</evidence>
<dbReference type="EMBL" id="FNLN01000012">
    <property type="protein sequence ID" value="SDT93712.1"/>
    <property type="molecule type" value="Genomic_DNA"/>
</dbReference>
<dbReference type="AlphaFoldDB" id="A0A1H2EEY0"/>
<feature type="domain" description="TfoX C-terminal" evidence="1">
    <location>
        <begin position="4"/>
        <end position="85"/>
    </location>
</feature>
<reference evidence="3" key="1">
    <citation type="submission" date="2016-10" db="EMBL/GenBank/DDBJ databases">
        <authorList>
            <person name="Varghese N."/>
            <person name="Submissions S."/>
        </authorList>
    </citation>
    <scope>NUCLEOTIDE SEQUENCE [LARGE SCALE GENOMIC DNA]</scope>
    <source>
        <strain evidence="3">Nm10</strain>
    </source>
</reference>
<organism evidence="2 3">
    <name type="scientific">Nitrosomonas ureae</name>
    <dbReference type="NCBI Taxonomy" id="44577"/>
    <lineage>
        <taxon>Bacteria</taxon>
        <taxon>Pseudomonadati</taxon>
        <taxon>Pseudomonadota</taxon>
        <taxon>Betaproteobacteria</taxon>
        <taxon>Nitrosomonadales</taxon>
        <taxon>Nitrosomonadaceae</taxon>
        <taxon>Nitrosomonas</taxon>
    </lineage>
</organism>
<name>A0A1H2EEY0_9PROT</name>
<dbReference type="PANTHER" id="PTHR36121:SF1">
    <property type="entry name" value="PROTEIN SXY"/>
    <property type="match status" value="1"/>
</dbReference>
<dbReference type="PANTHER" id="PTHR36121">
    <property type="entry name" value="PROTEIN SXY"/>
    <property type="match status" value="1"/>
</dbReference>
<dbReference type="InterPro" id="IPR047525">
    <property type="entry name" value="TfoX-like"/>
</dbReference>
<dbReference type="Gene3D" id="1.10.150.20">
    <property type="entry name" value="5' to 3' exonuclease, C-terminal subdomain"/>
    <property type="match status" value="1"/>
</dbReference>
<evidence type="ECO:0000313" key="3">
    <source>
        <dbReference type="Proteomes" id="UP000182882"/>
    </source>
</evidence>
<dbReference type="Pfam" id="PF04994">
    <property type="entry name" value="TfoX_C"/>
    <property type="match status" value="1"/>
</dbReference>
<gene>
    <name evidence="2" type="ORF">SAMN05216406_11218</name>
</gene>
<dbReference type="KEGG" id="nur:ATY38_01110"/>
<dbReference type="Proteomes" id="UP000182882">
    <property type="component" value="Unassembled WGS sequence"/>
</dbReference>
<evidence type="ECO:0000313" key="2">
    <source>
        <dbReference type="EMBL" id="SDT93712.1"/>
    </source>
</evidence>
<protein>
    <submittedName>
        <fullName evidence="2">DNA transformation protein</fullName>
    </submittedName>
</protein>